<dbReference type="PANTHER" id="PTHR21724">
    <property type="entry name" value="SHKT DOMAIN-CONTAINING PROTEIN"/>
    <property type="match status" value="1"/>
</dbReference>
<name>A0A914CDR9_9BILA</name>
<dbReference type="PANTHER" id="PTHR21724:SF109">
    <property type="entry name" value="SHKT DOMAIN-CONTAINING PROTEIN"/>
    <property type="match status" value="1"/>
</dbReference>
<protein>
    <submittedName>
        <fullName evidence="4">ShKT domain-containing protein</fullName>
    </submittedName>
</protein>
<keyword evidence="3" id="KW-1185">Reference proteome</keyword>
<dbReference type="Proteomes" id="UP000887540">
    <property type="component" value="Unplaced"/>
</dbReference>
<feature type="disulfide bond" evidence="1">
    <location>
        <begin position="228"/>
        <end position="262"/>
    </location>
</feature>
<comment type="caution">
    <text evidence="1">Lacks conserved residue(s) required for the propagation of feature annotation.</text>
</comment>
<reference evidence="4" key="1">
    <citation type="submission" date="2022-11" db="UniProtKB">
        <authorList>
            <consortium name="WormBaseParasite"/>
        </authorList>
    </citation>
    <scope>IDENTIFICATION</scope>
</reference>
<dbReference type="AlphaFoldDB" id="A0A914CDR9"/>
<proteinExistence type="predicted"/>
<evidence type="ECO:0000259" key="2">
    <source>
        <dbReference type="PROSITE" id="PS51670"/>
    </source>
</evidence>
<dbReference type="WBParaSite" id="ACRNAN_Path_947.g3637.t1">
    <property type="protein sequence ID" value="ACRNAN_Path_947.g3637.t1"/>
    <property type="gene ID" value="ACRNAN_Path_947.g3637"/>
</dbReference>
<evidence type="ECO:0000313" key="3">
    <source>
        <dbReference type="Proteomes" id="UP000887540"/>
    </source>
</evidence>
<dbReference type="InterPro" id="IPR003582">
    <property type="entry name" value="ShKT_dom"/>
</dbReference>
<dbReference type="Pfam" id="PF01549">
    <property type="entry name" value="ShK"/>
    <property type="match status" value="3"/>
</dbReference>
<feature type="domain" description="ShKT" evidence="2">
    <location>
        <begin position="228"/>
        <end position="262"/>
    </location>
</feature>
<evidence type="ECO:0000313" key="4">
    <source>
        <dbReference type="WBParaSite" id="ACRNAN_Path_947.g3637.t1"/>
    </source>
</evidence>
<feature type="disulfide bond" evidence="1">
    <location>
        <begin position="29"/>
        <end position="63"/>
    </location>
</feature>
<feature type="disulfide bond" evidence="1">
    <location>
        <begin position="157"/>
        <end position="191"/>
    </location>
</feature>
<dbReference type="PROSITE" id="PS51670">
    <property type="entry name" value="SHKT"/>
    <property type="match status" value="3"/>
</dbReference>
<dbReference type="SMART" id="SM00254">
    <property type="entry name" value="ShKT"/>
    <property type="match status" value="3"/>
</dbReference>
<evidence type="ECO:0000256" key="1">
    <source>
        <dbReference type="PROSITE-ProRule" id="PRU01005"/>
    </source>
</evidence>
<sequence length="267" mass="30248">MVALSSCLQLQNSLYSLLHSVLPQNESECSDLSEDCDNRQGLCQNDAFREIMQQKCPKTCGYCDSEEATTTSDGVEEEKEEIEQFTDYTSPTSTEFIVVETTTMEPPETTTMEADPSHFSIKRLIGSSAERLLEADDSEEGGEILRSASRRRYKKPCHDVADDCHTKIGLCTNRFYDRIMKRYCKRTCGFCGSDFSSSKPVTRSRKIKGKSRVINSQVRGTERVVSQCLDRGVDCRDKSQLCTNRHYKKVMKKMCPVTCNMCDDDGF</sequence>
<accession>A0A914CDR9</accession>
<feature type="domain" description="ShKT" evidence="2">
    <location>
        <begin position="157"/>
        <end position="191"/>
    </location>
</feature>
<dbReference type="Gene3D" id="1.10.10.1940">
    <property type="match status" value="3"/>
</dbReference>
<keyword evidence="1" id="KW-1015">Disulfide bond</keyword>
<feature type="domain" description="ShKT" evidence="2">
    <location>
        <begin position="29"/>
        <end position="63"/>
    </location>
</feature>
<organism evidence="3 4">
    <name type="scientific">Acrobeloides nanus</name>
    <dbReference type="NCBI Taxonomy" id="290746"/>
    <lineage>
        <taxon>Eukaryota</taxon>
        <taxon>Metazoa</taxon>
        <taxon>Ecdysozoa</taxon>
        <taxon>Nematoda</taxon>
        <taxon>Chromadorea</taxon>
        <taxon>Rhabditida</taxon>
        <taxon>Tylenchina</taxon>
        <taxon>Cephalobomorpha</taxon>
        <taxon>Cephaloboidea</taxon>
        <taxon>Cephalobidae</taxon>
        <taxon>Acrobeloides</taxon>
    </lineage>
</organism>